<reference evidence="1" key="1">
    <citation type="submission" date="2021-04" db="EMBL/GenBank/DDBJ databases">
        <authorList>
            <consortium name="Molecular Ecology Group"/>
        </authorList>
    </citation>
    <scope>NUCLEOTIDE SEQUENCE</scope>
</reference>
<dbReference type="OrthoDB" id="6048350at2759"/>
<protein>
    <submittedName>
        <fullName evidence="1">Uncharacterized protein</fullName>
    </submittedName>
</protein>
<accession>A0A8S3ZNY8</accession>
<sequence>PEKFNYDQYRYQVFARPHNIGPLDYSPAHGIPDKQYVEPTTDVRALRQTTYIPVVPHKPGGVTEYTFPMTPQTMNDPDVTTACCVPVIPCNPGFQNLTSHVKSDPNHMCQTYNSCDQPQQVGPRRVNIDSEVARTQELQGHPGQAYGMPASAPNYMVPPSNQPGGSCLGLPDTFPEPRQRYGAPPPPPIHPPHFTEGPSGGQGCMVHDAYTLGLDVMQDGVNPQHGQGAAFTSVKSLRYQDRVNRAVTACSESQENRIRRLKSMYGAFGSYLIANPYTRRHLEGVRDTISTQGNGFRWSYPKFENQQCYIVERNPRC</sequence>
<evidence type="ECO:0000313" key="2">
    <source>
        <dbReference type="Proteomes" id="UP000678393"/>
    </source>
</evidence>
<comment type="caution">
    <text evidence="1">The sequence shown here is derived from an EMBL/GenBank/DDBJ whole genome shotgun (WGS) entry which is preliminary data.</text>
</comment>
<dbReference type="Proteomes" id="UP000678393">
    <property type="component" value="Unassembled WGS sequence"/>
</dbReference>
<feature type="non-terminal residue" evidence="1">
    <location>
        <position position="317"/>
    </location>
</feature>
<dbReference type="EMBL" id="CAJHNH020004557">
    <property type="protein sequence ID" value="CAG5131253.1"/>
    <property type="molecule type" value="Genomic_DNA"/>
</dbReference>
<gene>
    <name evidence="1" type="ORF">CUNI_LOCUS16811</name>
</gene>
<dbReference type="AlphaFoldDB" id="A0A8S3ZNY8"/>
<keyword evidence="2" id="KW-1185">Reference proteome</keyword>
<organism evidence="1 2">
    <name type="scientific">Candidula unifasciata</name>
    <dbReference type="NCBI Taxonomy" id="100452"/>
    <lineage>
        <taxon>Eukaryota</taxon>
        <taxon>Metazoa</taxon>
        <taxon>Spiralia</taxon>
        <taxon>Lophotrochozoa</taxon>
        <taxon>Mollusca</taxon>
        <taxon>Gastropoda</taxon>
        <taxon>Heterobranchia</taxon>
        <taxon>Euthyneura</taxon>
        <taxon>Panpulmonata</taxon>
        <taxon>Eupulmonata</taxon>
        <taxon>Stylommatophora</taxon>
        <taxon>Helicina</taxon>
        <taxon>Helicoidea</taxon>
        <taxon>Geomitridae</taxon>
        <taxon>Candidula</taxon>
    </lineage>
</organism>
<name>A0A8S3ZNY8_9EUPU</name>
<proteinExistence type="predicted"/>
<evidence type="ECO:0000313" key="1">
    <source>
        <dbReference type="EMBL" id="CAG5131253.1"/>
    </source>
</evidence>